<name>A0ABX2GNP3_9FIRM</name>
<dbReference type="SUPFAM" id="SSF55729">
    <property type="entry name" value="Acyl-CoA N-acyltransferases (Nat)"/>
    <property type="match status" value="1"/>
</dbReference>
<dbReference type="PROSITE" id="PS51186">
    <property type="entry name" value="GNAT"/>
    <property type="match status" value="1"/>
</dbReference>
<feature type="domain" description="N-acetyltransferase" evidence="1">
    <location>
        <begin position="1"/>
        <end position="161"/>
    </location>
</feature>
<dbReference type="InterPro" id="IPR016181">
    <property type="entry name" value="Acyl_CoA_acyltransferase"/>
</dbReference>
<dbReference type="Proteomes" id="UP000822152">
    <property type="component" value="Unassembled WGS sequence"/>
</dbReference>
<evidence type="ECO:0000259" key="1">
    <source>
        <dbReference type="PROSITE" id="PS51186"/>
    </source>
</evidence>
<organism evidence="2 3">
    <name type="scientific">Blautia wexlerae</name>
    <dbReference type="NCBI Taxonomy" id="418240"/>
    <lineage>
        <taxon>Bacteria</taxon>
        <taxon>Bacillati</taxon>
        <taxon>Bacillota</taxon>
        <taxon>Clostridia</taxon>
        <taxon>Lachnospirales</taxon>
        <taxon>Lachnospiraceae</taxon>
        <taxon>Blautia</taxon>
    </lineage>
</organism>
<dbReference type="Gene3D" id="3.40.630.30">
    <property type="match status" value="1"/>
</dbReference>
<keyword evidence="3" id="KW-1185">Reference proteome</keyword>
<protein>
    <submittedName>
        <fullName evidence="2">GNAT family N-acetyltransferase</fullName>
    </submittedName>
</protein>
<evidence type="ECO:0000313" key="3">
    <source>
        <dbReference type="Proteomes" id="UP000822152"/>
    </source>
</evidence>
<comment type="caution">
    <text evidence="2">The sequence shown here is derived from an EMBL/GenBank/DDBJ whole genome shotgun (WGS) entry which is preliminary data.</text>
</comment>
<proteinExistence type="predicted"/>
<sequence length="176" mass="20375">MRIQKATSADLKKVLDVYNNAREFMRTHNNGDQWGESYPPRELVERTLDKTYLCMEGDQLACVFYYAVENEECYSNIEGKWLNESPYAVVHRIASTGIVKGAAAFCLNWAYQQFPNMRIDTYKDNYPMQRLLKKCGFSYCGTFEMQGKNGWIAFQKTKTDEKNDADGLQSTKCSFK</sequence>
<accession>A0ABX2GNP3</accession>
<dbReference type="RefSeq" id="WP_173742929.1">
    <property type="nucleotide sequence ID" value="NZ_JAAIPF010000008.1"/>
</dbReference>
<gene>
    <name evidence="2" type="ORF">G4952_05200</name>
</gene>
<dbReference type="EMBL" id="JAAIPF010000008">
    <property type="protein sequence ID" value="NSF73230.1"/>
    <property type="molecule type" value="Genomic_DNA"/>
</dbReference>
<dbReference type="InterPro" id="IPR000182">
    <property type="entry name" value="GNAT_dom"/>
</dbReference>
<evidence type="ECO:0000313" key="2">
    <source>
        <dbReference type="EMBL" id="NSF73230.1"/>
    </source>
</evidence>
<reference evidence="2 3" key="1">
    <citation type="journal article" date="2020" name="Cell Host Microbe">
        <title>Functional and Genomic Variation between Human-Derived Isolates of Lachnospiraceae Reveals Inter- and Intra-Species Diversity.</title>
        <authorList>
            <person name="Sorbara M.T."/>
            <person name="Littmann E.R."/>
            <person name="Fontana E."/>
            <person name="Moody T.U."/>
            <person name="Kohout C.E."/>
            <person name="Gjonbalaj M."/>
            <person name="Eaton V."/>
            <person name="Seok R."/>
            <person name="Leiner I.M."/>
            <person name="Pamer E.G."/>
        </authorList>
    </citation>
    <scope>NUCLEOTIDE SEQUENCE [LARGE SCALE GENOMIC DNA]</scope>
    <source>
        <strain evidence="2 3">MSK.20.11</strain>
    </source>
</reference>